<feature type="compositionally biased region" description="Basic and acidic residues" evidence="1">
    <location>
        <begin position="579"/>
        <end position="590"/>
    </location>
</feature>
<dbReference type="AlphaFoldDB" id="A0A6J4TJA3"/>
<feature type="compositionally biased region" description="Basic and acidic residues" evidence="1">
    <location>
        <begin position="534"/>
        <end position="546"/>
    </location>
</feature>
<feature type="compositionally biased region" description="Basic and acidic residues" evidence="1">
    <location>
        <begin position="329"/>
        <end position="352"/>
    </location>
</feature>
<sequence length="846" mass="97062">ARVHARRSLPPRPLAPRSPPGRAAPVLAEHRRPGPSAGRQRPVHPDRRRRLRRPLQGRRLVPRGRHDREHRPRHRGRDPGHHRSRRRRVDRRDPGRPPGRRPQASDALHPAGIAAPRVRRPGRPNPRRRGRRLRRGHARSALSDRDPLRRRRVQGRRPGRAGAGQPQRWRRPHARPGVTGHVSRPGRGAGFVRLPGDRRGRRRRRHRRPRPGPAGGADGLGRARRPALRRRRRTLANRLRLDPDLAAAGDGGRDRVRDRPVGAGRDRWRRTASDPGRRRPRRAEAGGRRRRGLDPGRLRRPAAGGRISGRPRRGPFPRLRPRRQSVGDLGRDGRLLDRAPARQRRRRDDGGPRPRRRQPPPDGDGALGRRAEHVAGVGPAVVAPARGPARGLRGGGQPAQLLGPETPAQAVLGLGQHAAAGGDLRPRRLRGRAPDSRQRHRRQPPVRDPGRRRRWHVPHRPDLHRPLLSLQVRLRRPARRRERRRAGQPDARLGRPLVAVGQVRRRRDGDPDPPGRDPRLRRRPVGVPLLHGRAPPERRPGGDRRPPVRRKRAARHRHQHRRDRPRRLRRLRRRRHRADRGPRSRRDQGDRALAVHQLQRRQHGDAALDALARRRSQRRLDGAHQRRRWAALPVPPDDPRLRLRLRDDGVVRDQRRQPGRLVRLRRRRPADRDRRPHRRPPRHHPLQQPASGLLRRRHRQPPRRHDGAPPRRQRRQLRLDVSRDSGLRRLGRLRLHPAPGRTTGHGDRPLRPPPGLGHGRPLLPGRLRLRLDHRGVRRTRRRPRRSRGRGPRPLRRPRPRHRPRPPPIHRPGADLHDAGGLADGGTGNGVWGPGSGVWGSGVGGRM</sequence>
<feature type="compositionally biased region" description="Basic residues" evidence="1">
    <location>
        <begin position="473"/>
        <end position="486"/>
    </location>
</feature>
<feature type="compositionally biased region" description="Basic residues" evidence="1">
    <location>
        <begin position="547"/>
        <end position="578"/>
    </location>
</feature>
<reference evidence="2" key="1">
    <citation type="submission" date="2020-02" db="EMBL/GenBank/DDBJ databases">
        <authorList>
            <person name="Meier V. D."/>
        </authorList>
    </citation>
    <scope>NUCLEOTIDE SEQUENCE</scope>
    <source>
        <strain evidence="2">AVDCRST_MAG73</strain>
    </source>
</reference>
<name>A0A6J4TJA3_9BACT</name>
<feature type="non-terminal residue" evidence="2">
    <location>
        <position position="846"/>
    </location>
</feature>
<organism evidence="2">
    <name type="scientific">uncultured Thermomicrobiales bacterium</name>
    <dbReference type="NCBI Taxonomy" id="1645740"/>
    <lineage>
        <taxon>Bacteria</taxon>
        <taxon>Pseudomonadati</taxon>
        <taxon>Thermomicrobiota</taxon>
        <taxon>Thermomicrobia</taxon>
        <taxon>Thermomicrobiales</taxon>
        <taxon>environmental samples</taxon>
    </lineage>
</organism>
<feature type="compositionally biased region" description="Low complexity" evidence="1">
    <location>
        <begin position="374"/>
        <end position="391"/>
    </location>
</feature>
<feature type="compositionally biased region" description="Gly residues" evidence="1">
    <location>
        <begin position="821"/>
        <end position="846"/>
    </location>
</feature>
<feature type="compositionally biased region" description="Basic residues" evidence="1">
    <location>
        <begin position="222"/>
        <end position="235"/>
    </location>
</feature>
<feature type="compositionally biased region" description="Basic residues" evidence="1">
    <location>
        <begin position="148"/>
        <end position="159"/>
    </location>
</feature>
<dbReference type="EMBL" id="CADCWE010000026">
    <property type="protein sequence ID" value="CAA9524984.1"/>
    <property type="molecule type" value="Genomic_DNA"/>
</dbReference>
<feature type="compositionally biased region" description="Basic residues" evidence="1">
    <location>
        <begin position="71"/>
        <end position="89"/>
    </location>
</feature>
<feature type="compositionally biased region" description="Basic residues" evidence="1">
    <location>
        <begin position="662"/>
        <end position="685"/>
    </location>
</feature>
<evidence type="ECO:0000256" key="1">
    <source>
        <dbReference type="SAM" id="MobiDB-lite"/>
    </source>
</evidence>
<protein>
    <submittedName>
        <fullName evidence="2">Uncharacterized protein</fullName>
    </submittedName>
</protein>
<feature type="compositionally biased region" description="Basic and acidic residues" evidence="1">
    <location>
        <begin position="637"/>
        <end position="656"/>
    </location>
</feature>
<feature type="compositionally biased region" description="Basic residues" evidence="1">
    <location>
        <begin position="117"/>
        <end position="138"/>
    </location>
</feature>
<feature type="compositionally biased region" description="Pro residues" evidence="1">
    <location>
        <begin position="10"/>
        <end position="19"/>
    </location>
</feature>
<feature type="compositionally biased region" description="Basic and acidic residues" evidence="1">
    <location>
        <begin position="251"/>
        <end position="297"/>
    </location>
</feature>
<evidence type="ECO:0000313" key="2">
    <source>
        <dbReference type="EMBL" id="CAA9524984.1"/>
    </source>
</evidence>
<feature type="compositionally biased region" description="Basic residues" evidence="1">
    <location>
        <begin position="199"/>
        <end position="210"/>
    </location>
</feature>
<feature type="compositionally biased region" description="Basic residues" evidence="1">
    <location>
        <begin position="438"/>
        <end position="458"/>
    </location>
</feature>
<accession>A0A6J4TJA3</accession>
<proteinExistence type="predicted"/>
<feature type="compositionally biased region" description="Basic and acidic residues" evidence="1">
    <location>
        <begin position="717"/>
        <end position="727"/>
    </location>
</feature>
<feature type="region of interest" description="Disordered" evidence="1">
    <location>
        <begin position="1"/>
        <end position="403"/>
    </location>
</feature>
<feature type="compositionally biased region" description="Basic residues" evidence="1">
    <location>
        <begin position="309"/>
        <end position="323"/>
    </location>
</feature>
<feature type="compositionally biased region" description="Basic residues" evidence="1">
    <location>
        <begin position="46"/>
        <end position="63"/>
    </location>
</feature>
<feature type="compositionally biased region" description="Basic residues" evidence="1">
    <location>
        <begin position="775"/>
        <end position="804"/>
    </location>
</feature>
<feature type="region of interest" description="Disordered" evidence="1">
    <location>
        <begin position="417"/>
        <end position="846"/>
    </location>
</feature>
<feature type="non-terminal residue" evidence="2">
    <location>
        <position position="1"/>
    </location>
</feature>
<feature type="compositionally biased region" description="Basic and acidic residues" evidence="1">
    <location>
        <begin position="507"/>
        <end position="518"/>
    </location>
</feature>
<gene>
    <name evidence="2" type="ORF">AVDCRST_MAG73-426</name>
</gene>